<dbReference type="InterPro" id="IPR047865">
    <property type="entry name" value="Ribosomal_uL10_bac_type"/>
</dbReference>
<accession>V2Q264</accession>
<keyword evidence="8" id="KW-1185">Reference proteome</keyword>
<dbReference type="GO" id="GO:1990904">
    <property type="term" value="C:ribonucleoprotein complex"/>
    <property type="evidence" value="ECO:0007669"/>
    <property type="project" value="UniProtKB-KW"/>
</dbReference>
<dbReference type="eggNOG" id="COG0244">
    <property type="taxonomic scope" value="Bacteria"/>
</dbReference>
<gene>
    <name evidence="6 7" type="primary">rplJ</name>
    <name evidence="7" type="ORF">N508_000916</name>
</gene>
<evidence type="ECO:0000313" key="8">
    <source>
        <dbReference type="Proteomes" id="UP000017429"/>
    </source>
</evidence>
<dbReference type="InterPro" id="IPR043141">
    <property type="entry name" value="Ribosomal_uL10-like_sf"/>
</dbReference>
<dbReference type="InterPro" id="IPR022973">
    <property type="entry name" value="Ribosomal_uL10_bac"/>
</dbReference>
<sequence>MKMRKEQKIELVNSITAEIKESAGVIITNYKGLTFDQMDEIRRSFKEAGNDYRVIKNTLLKKALNADNITEIDYTLVEPTALVVVKEDFAAAAKLAKKYAKDAAMSKFFAIKGGYFDGMALDQSGIEKLADLPSREELLAKALGSMNAPITNFVSVLANIPRGLVNVLNALKTKKENEQ</sequence>
<keyword evidence="6" id="KW-0694">RNA-binding</keyword>
<keyword evidence="3 6" id="KW-0689">Ribosomal protein</keyword>
<dbReference type="SUPFAM" id="SSF160369">
    <property type="entry name" value="Ribosomal protein L10-like"/>
    <property type="match status" value="1"/>
</dbReference>
<keyword evidence="4 6" id="KW-0687">Ribonucleoprotein</keyword>
<keyword evidence="6" id="KW-0699">rRNA-binding</keyword>
<protein>
    <recommendedName>
        <fullName evidence="5 6">Large ribosomal subunit protein uL10</fullName>
    </recommendedName>
</protein>
<dbReference type="KEGG" id="msch:N508_000916"/>
<dbReference type="NCBIfam" id="NF000955">
    <property type="entry name" value="PRK00099.1-1"/>
    <property type="match status" value="1"/>
</dbReference>
<dbReference type="Gene3D" id="6.10.250.290">
    <property type="match status" value="1"/>
</dbReference>
<dbReference type="GO" id="GO:0005840">
    <property type="term" value="C:ribosome"/>
    <property type="evidence" value="ECO:0007669"/>
    <property type="project" value="UniProtKB-KW"/>
</dbReference>
<dbReference type="CDD" id="cd05797">
    <property type="entry name" value="Ribosomal_L10"/>
    <property type="match status" value="1"/>
</dbReference>
<dbReference type="Proteomes" id="UP000017429">
    <property type="component" value="Chromosome"/>
</dbReference>
<evidence type="ECO:0000256" key="4">
    <source>
        <dbReference type="ARBA" id="ARBA00023274"/>
    </source>
</evidence>
<comment type="function">
    <text evidence="1 6">Forms part of the ribosomal stalk, playing a central role in the interaction of the ribosome with GTP-bound translation factors.</text>
</comment>
<dbReference type="GO" id="GO:0006412">
    <property type="term" value="P:translation"/>
    <property type="evidence" value="ECO:0007669"/>
    <property type="project" value="UniProtKB-UniRule"/>
</dbReference>
<dbReference type="InterPro" id="IPR001790">
    <property type="entry name" value="Ribosomal_uL10"/>
</dbReference>
<reference evidence="7" key="2">
    <citation type="submission" date="2022-05" db="EMBL/GenBank/DDBJ databases">
        <authorList>
            <person name="Proctor A.L."/>
            <person name="Phillips G.J."/>
            <person name="Wannemuehler M.J."/>
        </authorList>
    </citation>
    <scope>NUCLEOTIDE SEQUENCE</scope>
    <source>
        <strain evidence="7">ASF457</strain>
    </source>
</reference>
<dbReference type="GO" id="GO:0070180">
    <property type="term" value="F:large ribosomal subunit rRNA binding"/>
    <property type="evidence" value="ECO:0007669"/>
    <property type="project" value="UniProtKB-UniRule"/>
</dbReference>
<dbReference type="Pfam" id="PF00466">
    <property type="entry name" value="Ribosomal_L10"/>
    <property type="match status" value="1"/>
</dbReference>
<dbReference type="Gene3D" id="3.30.70.1730">
    <property type="match status" value="1"/>
</dbReference>
<evidence type="ECO:0000256" key="3">
    <source>
        <dbReference type="ARBA" id="ARBA00022980"/>
    </source>
</evidence>
<evidence type="ECO:0000313" key="7">
    <source>
        <dbReference type="EMBL" id="USF23849.1"/>
    </source>
</evidence>
<dbReference type="AlphaFoldDB" id="V2Q264"/>
<evidence type="ECO:0000256" key="2">
    <source>
        <dbReference type="ARBA" id="ARBA00008889"/>
    </source>
</evidence>
<reference evidence="7" key="1">
    <citation type="journal article" date="2014" name="Genome Announc.">
        <title>Draft genome sequences of the altered schaedler flora, a defined bacterial community from gnotobiotic mice.</title>
        <authorList>
            <person name="Wannemuehler M.J."/>
            <person name="Overstreet A.M."/>
            <person name="Ward D.V."/>
            <person name="Phillips G.J."/>
        </authorList>
    </citation>
    <scope>NUCLEOTIDE SEQUENCE</scope>
    <source>
        <strain evidence="7">ASF457</strain>
    </source>
</reference>
<dbReference type="HAMAP" id="MF_00362">
    <property type="entry name" value="Ribosomal_uL10"/>
    <property type="match status" value="1"/>
</dbReference>
<comment type="similarity">
    <text evidence="2 6">Belongs to the universal ribosomal protein uL10 family.</text>
</comment>
<evidence type="ECO:0000256" key="5">
    <source>
        <dbReference type="ARBA" id="ARBA00035202"/>
    </source>
</evidence>
<comment type="subunit">
    <text evidence="6">Part of the ribosomal stalk of the 50S ribosomal subunit. The N-terminus interacts with L11 and the large rRNA to form the base of the stalk. The C-terminus forms an elongated spine to which L12 dimers bind in a sequential fashion forming a multimeric L10(L12)X complex.</text>
</comment>
<organism evidence="7 8">
    <name type="scientific">Mucispirillum schaedleri ASF457</name>
    <dbReference type="NCBI Taxonomy" id="1379858"/>
    <lineage>
        <taxon>Bacteria</taxon>
        <taxon>Pseudomonadati</taxon>
        <taxon>Deferribacterota</taxon>
        <taxon>Deferribacteres</taxon>
        <taxon>Deferribacterales</taxon>
        <taxon>Mucispirillaceae</taxon>
        <taxon>Mucispirillum</taxon>
    </lineage>
</organism>
<proteinExistence type="inferred from homology"/>
<evidence type="ECO:0000256" key="1">
    <source>
        <dbReference type="ARBA" id="ARBA00002633"/>
    </source>
</evidence>
<dbReference type="PANTHER" id="PTHR11560">
    <property type="entry name" value="39S RIBOSOMAL PROTEIN L10, MITOCHONDRIAL"/>
    <property type="match status" value="1"/>
</dbReference>
<reference evidence="7" key="3">
    <citation type="submission" date="2022-06" db="EMBL/GenBank/DDBJ databases">
        <title>Resources to Facilitate Use of the Altered Schaedler Flora (ASF) Mouse Model to Study Microbiome Function.</title>
        <authorList>
            <person name="Proctor A."/>
            <person name="Parvinroo S."/>
            <person name="Richie T."/>
            <person name="Jia X."/>
            <person name="Lee S.T.M."/>
            <person name="Karp P.D."/>
            <person name="Paley S."/>
            <person name="Kostic A.D."/>
            <person name="Pierre J.F."/>
            <person name="Wannemuehler M.J."/>
            <person name="Phillips G.J."/>
        </authorList>
    </citation>
    <scope>NUCLEOTIDE SEQUENCE</scope>
    <source>
        <strain evidence="7">ASF457</strain>
    </source>
</reference>
<evidence type="ECO:0000256" key="6">
    <source>
        <dbReference type="HAMAP-Rule" id="MF_00362"/>
    </source>
</evidence>
<name>V2Q264_9BACT</name>
<dbReference type="EMBL" id="CP097562">
    <property type="protein sequence ID" value="USF23849.1"/>
    <property type="molecule type" value="Genomic_DNA"/>
</dbReference>